<gene>
    <name evidence="3" type="ORF">MERR_LOCUS20498</name>
</gene>
<sequence>MAILSTANSALCHPIASIPASTFRSHGFSKRISGNGHWVRERRRLSVKSSNSESKTDEATPKRTSASENATVSSDTSGNSSSFLSVLCPLLKLFSGGDPSGQRNHALEVATSSLASVARLPWGSRVSSGSIDVSSNPHLRLQLFEFEACPFCRRVREAMTELDLSAEVYPCPKGSVRHREMVRRSGGKEMFPFLIDPNTDTSMYESGDIVKYLFNQYGNGRSPSTGLLESTLFTGWMPTLLRAGRGMSLWDKAPTDPPPNMLELFSYENNSYARLVREALCELELPYVLHNIGEGSTRMRSLLNASGSNKVPFLVDPNTGVQLGDYQKILAYLFKTYSSAASA</sequence>
<dbReference type="EMBL" id="CACVBM020001129">
    <property type="protein sequence ID" value="CAA7033263.1"/>
    <property type="molecule type" value="Genomic_DNA"/>
</dbReference>
<dbReference type="SFLD" id="SFLDG01202">
    <property type="entry name" value="SUF2.2"/>
    <property type="match status" value="1"/>
</dbReference>
<comment type="caution">
    <text evidence="3">The sequence shown here is derived from an EMBL/GenBank/DDBJ whole genome shotgun (WGS) entry which is preliminary data.</text>
</comment>
<dbReference type="OrthoDB" id="422574at2759"/>
<protein>
    <recommendedName>
        <fullName evidence="2">GST N-terminal domain-containing protein</fullName>
    </recommendedName>
</protein>
<dbReference type="PANTHER" id="PTHR45288">
    <property type="entry name" value="THIOREDOXIN FAMILY PROTEIN"/>
    <property type="match status" value="1"/>
</dbReference>
<dbReference type="InterPro" id="IPR004045">
    <property type="entry name" value="Glutathione_S-Trfase_N"/>
</dbReference>
<dbReference type="FunFam" id="3.40.30.10:FF:000323">
    <property type="entry name" value="Ypt homolog1"/>
    <property type="match status" value="1"/>
</dbReference>
<dbReference type="Proteomes" id="UP000467841">
    <property type="component" value="Unassembled WGS sequence"/>
</dbReference>
<organism evidence="3 4">
    <name type="scientific">Microthlaspi erraticum</name>
    <dbReference type="NCBI Taxonomy" id="1685480"/>
    <lineage>
        <taxon>Eukaryota</taxon>
        <taxon>Viridiplantae</taxon>
        <taxon>Streptophyta</taxon>
        <taxon>Embryophyta</taxon>
        <taxon>Tracheophyta</taxon>
        <taxon>Spermatophyta</taxon>
        <taxon>Magnoliopsida</taxon>
        <taxon>eudicotyledons</taxon>
        <taxon>Gunneridae</taxon>
        <taxon>Pentapetalae</taxon>
        <taxon>rosids</taxon>
        <taxon>malvids</taxon>
        <taxon>Brassicales</taxon>
        <taxon>Brassicaceae</taxon>
        <taxon>Coluteocarpeae</taxon>
        <taxon>Microthlaspi</taxon>
    </lineage>
</organism>
<dbReference type="Pfam" id="PF13417">
    <property type="entry name" value="GST_N_3"/>
    <property type="match status" value="2"/>
</dbReference>
<evidence type="ECO:0000256" key="1">
    <source>
        <dbReference type="SAM" id="MobiDB-lite"/>
    </source>
</evidence>
<dbReference type="AlphaFoldDB" id="A0A6D2J0C2"/>
<dbReference type="GO" id="GO:0009507">
    <property type="term" value="C:chloroplast"/>
    <property type="evidence" value="ECO:0007669"/>
    <property type="project" value="TreeGrafter"/>
</dbReference>
<accession>A0A6D2J0C2</accession>
<dbReference type="InterPro" id="IPR040079">
    <property type="entry name" value="Glutathione_S-Trfase"/>
</dbReference>
<evidence type="ECO:0000313" key="4">
    <source>
        <dbReference type="Proteomes" id="UP000467841"/>
    </source>
</evidence>
<proteinExistence type="predicted"/>
<dbReference type="CDD" id="cd03041">
    <property type="entry name" value="GST_N_2GST_N"/>
    <property type="match status" value="1"/>
</dbReference>
<dbReference type="InterPro" id="IPR036249">
    <property type="entry name" value="Thioredoxin-like_sf"/>
</dbReference>
<keyword evidence="4" id="KW-1185">Reference proteome</keyword>
<reference evidence="3" key="1">
    <citation type="submission" date="2020-01" db="EMBL/GenBank/DDBJ databases">
        <authorList>
            <person name="Mishra B."/>
        </authorList>
    </citation>
    <scope>NUCLEOTIDE SEQUENCE [LARGE SCALE GENOMIC DNA]</scope>
</reference>
<dbReference type="SFLD" id="SFLDS00019">
    <property type="entry name" value="Glutathione_Transferase_(cytos"/>
    <property type="match status" value="1"/>
</dbReference>
<evidence type="ECO:0000313" key="3">
    <source>
        <dbReference type="EMBL" id="CAA7033263.1"/>
    </source>
</evidence>
<feature type="compositionally biased region" description="Polar residues" evidence="1">
    <location>
        <begin position="62"/>
        <end position="72"/>
    </location>
</feature>
<dbReference type="FunFam" id="3.40.30.10:FF:000242">
    <property type="entry name" value="Ypt homolog1"/>
    <property type="match status" value="1"/>
</dbReference>
<dbReference type="SFLD" id="SFLDG01181">
    <property type="entry name" value="SUF2"/>
    <property type="match status" value="1"/>
</dbReference>
<dbReference type="PROSITE" id="PS50404">
    <property type="entry name" value="GST_NTER"/>
    <property type="match status" value="1"/>
</dbReference>
<evidence type="ECO:0000259" key="2">
    <source>
        <dbReference type="PROSITE" id="PS50404"/>
    </source>
</evidence>
<feature type="domain" description="GST N-terminal" evidence="2">
    <location>
        <begin position="139"/>
        <end position="221"/>
    </location>
</feature>
<dbReference type="Gene3D" id="3.40.30.10">
    <property type="entry name" value="Glutaredoxin"/>
    <property type="match status" value="2"/>
</dbReference>
<feature type="region of interest" description="Disordered" evidence="1">
    <location>
        <begin position="40"/>
        <end position="81"/>
    </location>
</feature>
<dbReference type="PANTHER" id="PTHR45288:SF2">
    <property type="entry name" value="THIOREDOXIN FAMILY PROTEIN"/>
    <property type="match status" value="1"/>
</dbReference>
<dbReference type="SUPFAM" id="SSF52833">
    <property type="entry name" value="Thioredoxin-like"/>
    <property type="match status" value="2"/>
</dbReference>
<name>A0A6D2J0C2_9BRAS</name>